<comment type="caution">
    <text evidence="2">The sequence shown here is derived from an EMBL/GenBank/DDBJ whole genome shotgun (WGS) entry which is preliminary data.</text>
</comment>
<feature type="compositionally biased region" description="Polar residues" evidence="1">
    <location>
        <begin position="369"/>
        <end position="380"/>
    </location>
</feature>
<name>A0A438CZE1_VITVI</name>
<protein>
    <submittedName>
        <fullName evidence="2">Uncharacterized protein</fullName>
    </submittedName>
</protein>
<dbReference type="Proteomes" id="UP000288805">
    <property type="component" value="Unassembled WGS sequence"/>
</dbReference>
<gene>
    <name evidence="2" type="ORF">CK203_094797</name>
</gene>
<evidence type="ECO:0000256" key="1">
    <source>
        <dbReference type="SAM" id="MobiDB-lite"/>
    </source>
</evidence>
<dbReference type="AlphaFoldDB" id="A0A438CZE1"/>
<proteinExistence type="predicted"/>
<evidence type="ECO:0000313" key="2">
    <source>
        <dbReference type="EMBL" id="RVW28566.1"/>
    </source>
</evidence>
<accession>A0A438CZE1</accession>
<dbReference type="EMBL" id="QGNW01001885">
    <property type="protein sequence ID" value="RVW28566.1"/>
    <property type="molecule type" value="Genomic_DNA"/>
</dbReference>
<feature type="region of interest" description="Disordered" evidence="1">
    <location>
        <begin position="349"/>
        <end position="380"/>
    </location>
</feature>
<dbReference type="PANTHER" id="PTHR36707">
    <property type="entry name" value="T20M3.17 PROTEIN"/>
    <property type="match status" value="1"/>
</dbReference>
<sequence>MGLIGREGFFDSVNEDSSSSAKKKKKNTCCQTRVRADRMGPEAAAVFPESEVIEDDCDLGKRLDEESCDGENESLWLSSDCYSPASFFSEYRLYDWPPLSFDEWMISWLQVSRQLWFSSGKGIGFFDGSRINPIEEACLVLEKNLPDAEKILQEDLEEEEVVTWLLSSTENDVADSSSVIFSESSVSSFEESAGSESPSTPLITHLKPSFRGLDLDRTGFWVSLVDLDGEDFKWISDSGSVLDSLQSSDFPSPSYKTISSSGGSAAEDLEDFNTDELLFWPFEQKPDWSSGNWDCFSMSPRKNSYLTNAASGPHNRKTDPNEVSRRLVFTSGSTTSKILEWKQRSNKKGVWRTSTTPSSLSKPAKTSEESVPSDSDNNIIEPTEEKVLNQIFLEEFASNEELPIETLLGLDEFDGHEGVDLEFNKDDFFLDQAP</sequence>
<dbReference type="PANTHER" id="PTHR36707:SF1">
    <property type="entry name" value="T20M3.17 PROTEIN"/>
    <property type="match status" value="1"/>
</dbReference>
<evidence type="ECO:0000313" key="3">
    <source>
        <dbReference type="Proteomes" id="UP000288805"/>
    </source>
</evidence>
<reference evidence="2 3" key="1">
    <citation type="journal article" date="2018" name="PLoS Genet.">
        <title>Population sequencing reveals clonal diversity and ancestral inbreeding in the grapevine cultivar Chardonnay.</title>
        <authorList>
            <person name="Roach M.J."/>
            <person name="Johnson D.L."/>
            <person name="Bohlmann J."/>
            <person name="van Vuuren H.J."/>
            <person name="Jones S.J."/>
            <person name="Pretorius I.S."/>
            <person name="Schmidt S.A."/>
            <person name="Borneman A.R."/>
        </authorList>
    </citation>
    <scope>NUCLEOTIDE SEQUENCE [LARGE SCALE GENOMIC DNA]</scope>
    <source>
        <strain evidence="3">cv. Chardonnay</strain>
        <tissue evidence="2">Leaf</tissue>
    </source>
</reference>
<organism evidence="2 3">
    <name type="scientific">Vitis vinifera</name>
    <name type="common">Grape</name>
    <dbReference type="NCBI Taxonomy" id="29760"/>
    <lineage>
        <taxon>Eukaryota</taxon>
        <taxon>Viridiplantae</taxon>
        <taxon>Streptophyta</taxon>
        <taxon>Embryophyta</taxon>
        <taxon>Tracheophyta</taxon>
        <taxon>Spermatophyta</taxon>
        <taxon>Magnoliopsida</taxon>
        <taxon>eudicotyledons</taxon>
        <taxon>Gunneridae</taxon>
        <taxon>Pentapetalae</taxon>
        <taxon>rosids</taxon>
        <taxon>Vitales</taxon>
        <taxon>Vitaceae</taxon>
        <taxon>Viteae</taxon>
        <taxon>Vitis</taxon>
    </lineage>
</organism>
<feature type="compositionally biased region" description="Polar residues" evidence="1">
    <location>
        <begin position="352"/>
        <end position="361"/>
    </location>
</feature>
<feature type="region of interest" description="Disordered" evidence="1">
    <location>
        <begin position="1"/>
        <end position="26"/>
    </location>
</feature>